<dbReference type="Pfam" id="PF00392">
    <property type="entry name" value="GntR"/>
    <property type="match status" value="1"/>
</dbReference>
<evidence type="ECO:0000313" key="10">
    <source>
        <dbReference type="Proteomes" id="UP001206483"/>
    </source>
</evidence>
<dbReference type="RefSeq" id="WP_253804819.1">
    <property type="nucleotide sequence ID" value="NZ_BAAAUB010000012.1"/>
</dbReference>
<evidence type="ECO:0000256" key="5">
    <source>
        <dbReference type="PROSITE-ProRule" id="PRU00335"/>
    </source>
</evidence>
<keyword evidence="3 5" id="KW-0238">DNA-binding</keyword>
<dbReference type="Gene3D" id="1.10.357.10">
    <property type="entry name" value="Tetracycline Repressor, domain 2"/>
    <property type="match status" value="1"/>
</dbReference>
<evidence type="ECO:0000256" key="2">
    <source>
        <dbReference type="ARBA" id="ARBA00023015"/>
    </source>
</evidence>
<keyword evidence="1" id="KW-0678">Repressor</keyword>
<dbReference type="PANTHER" id="PTHR30055">
    <property type="entry name" value="HTH-TYPE TRANSCRIPTIONAL REGULATOR RUTR"/>
    <property type="match status" value="1"/>
</dbReference>
<dbReference type="SUPFAM" id="SSF46689">
    <property type="entry name" value="Homeodomain-like"/>
    <property type="match status" value="1"/>
</dbReference>
<name>A0ABT1JAK3_9ACTN</name>
<evidence type="ECO:0000259" key="8">
    <source>
        <dbReference type="PROSITE" id="PS50977"/>
    </source>
</evidence>
<dbReference type="InterPro" id="IPR050109">
    <property type="entry name" value="HTH-type_TetR-like_transc_reg"/>
</dbReference>
<dbReference type="Proteomes" id="UP001206483">
    <property type="component" value="Unassembled WGS sequence"/>
</dbReference>
<proteinExistence type="predicted"/>
<evidence type="ECO:0000259" key="7">
    <source>
        <dbReference type="PROSITE" id="PS50949"/>
    </source>
</evidence>
<evidence type="ECO:0000256" key="6">
    <source>
        <dbReference type="SAM" id="MobiDB-lite"/>
    </source>
</evidence>
<keyword evidence="10" id="KW-1185">Reference proteome</keyword>
<dbReference type="PROSITE" id="PS50949">
    <property type="entry name" value="HTH_GNTR"/>
    <property type="match status" value="1"/>
</dbReference>
<dbReference type="Gene3D" id="1.10.10.60">
    <property type="entry name" value="Homeodomain-like"/>
    <property type="match status" value="1"/>
</dbReference>
<evidence type="ECO:0000256" key="3">
    <source>
        <dbReference type="ARBA" id="ARBA00023125"/>
    </source>
</evidence>
<dbReference type="Gene3D" id="1.10.10.10">
    <property type="entry name" value="Winged helix-like DNA-binding domain superfamily/Winged helix DNA-binding domain"/>
    <property type="match status" value="1"/>
</dbReference>
<feature type="compositionally biased region" description="Pro residues" evidence="6">
    <location>
        <begin position="92"/>
        <end position="107"/>
    </location>
</feature>
<dbReference type="InterPro" id="IPR004111">
    <property type="entry name" value="Repressor_TetR_C"/>
</dbReference>
<dbReference type="PROSITE" id="PS50977">
    <property type="entry name" value="HTH_TETR_2"/>
    <property type="match status" value="1"/>
</dbReference>
<dbReference type="PANTHER" id="PTHR30055:SF151">
    <property type="entry name" value="TRANSCRIPTIONAL REGULATORY PROTEIN"/>
    <property type="match status" value="1"/>
</dbReference>
<dbReference type="InterPro" id="IPR036388">
    <property type="entry name" value="WH-like_DNA-bd_sf"/>
</dbReference>
<comment type="caution">
    <text evidence="9">The sequence shown here is derived from an EMBL/GenBank/DDBJ whole genome shotgun (WGS) entry which is preliminary data.</text>
</comment>
<dbReference type="Pfam" id="PF00440">
    <property type="entry name" value="TetR_N"/>
    <property type="match status" value="1"/>
</dbReference>
<dbReference type="InterPro" id="IPR009057">
    <property type="entry name" value="Homeodomain-like_sf"/>
</dbReference>
<dbReference type="PRINTS" id="PR00400">
    <property type="entry name" value="TETREPRESSOR"/>
</dbReference>
<dbReference type="SUPFAM" id="SSF48498">
    <property type="entry name" value="Tetracyclin repressor-like, C-terminal domain"/>
    <property type="match status" value="1"/>
</dbReference>
<dbReference type="Pfam" id="PF02909">
    <property type="entry name" value="TetR_C_1"/>
    <property type="match status" value="1"/>
</dbReference>
<dbReference type="InterPro" id="IPR036271">
    <property type="entry name" value="Tet_transcr_reg_TetR-rel_C_sf"/>
</dbReference>
<feature type="region of interest" description="Disordered" evidence="6">
    <location>
        <begin position="76"/>
        <end position="111"/>
    </location>
</feature>
<feature type="domain" description="HTH gntR-type" evidence="7">
    <location>
        <begin position="6"/>
        <end position="74"/>
    </location>
</feature>
<dbReference type="InterPro" id="IPR001647">
    <property type="entry name" value="HTH_TetR"/>
</dbReference>
<keyword evidence="2" id="KW-0805">Transcription regulation</keyword>
<feature type="domain" description="HTH tetR-type" evidence="8">
    <location>
        <begin position="113"/>
        <end position="173"/>
    </location>
</feature>
<dbReference type="EMBL" id="JAMZDX010000009">
    <property type="protein sequence ID" value="MCP2314477.1"/>
    <property type="molecule type" value="Genomic_DNA"/>
</dbReference>
<evidence type="ECO:0000256" key="1">
    <source>
        <dbReference type="ARBA" id="ARBA00022491"/>
    </source>
</evidence>
<keyword evidence="4" id="KW-0804">Transcription</keyword>
<feature type="DNA-binding region" description="H-T-H motif" evidence="5">
    <location>
        <begin position="136"/>
        <end position="155"/>
    </location>
</feature>
<gene>
    <name evidence="9" type="ORF">FHR36_007678</name>
</gene>
<dbReference type="SUPFAM" id="SSF46785">
    <property type="entry name" value="Winged helix' DNA-binding domain"/>
    <property type="match status" value="1"/>
</dbReference>
<protein>
    <submittedName>
        <fullName evidence="9">AcrR family transcriptional regulator</fullName>
    </submittedName>
</protein>
<evidence type="ECO:0000256" key="4">
    <source>
        <dbReference type="ARBA" id="ARBA00023163"/>
    </source>
</evidence>
<dbReference type="InterPro" id="IPR003012">
    <property type="entry name" value="Tet_transcr_reg_TetR"/>
</dbReference>
<organism evidence="9 10">
    <name type="scientific">Kitasatospora paracochleata</name>
    <dbReference type="NCBI Taxonomy" id="58354"/>
    <lineage>
        <taxon>Bacteria</taxon>
        <taxon>Bacillati</taxon>
        <taxon>Actinomycetota</taxon>
        <taxon>Actinomycetes</taxon>
        <taxon>Kitasatosporales</taxon>
        <taxon>Streptomycetaceae</taxon>
        <taxon>Kitasatospora</taxon>
    </lineage>
</organism>
<dbReference type="SMART" id="SM00345">
    <property type="entry name" value="HTH_GNTR"/>
    <property type="match status" value="1"/>
</dbReference>
<dbReference type="CDD" id="cd07377">
    <property type="entry name" value="WHTH_GntR"/>
    <property type="match status" value="1"/>
</dbReference>
<evidence type="ECO:0000313" key="9">
    <source>
        <dbReference type="EMBL" id="MCP2314477.1"/>
    </source>
</evidence>
<dbReference type="InterPro" id="IPR036390">
    <property type="entry name" value="WH_DNA-bd_sf"/>
</dbReference>
<dbReference type="InterPro" id="IPR000524">
    <property type="entry name" value="Tscrpt_reg_HTH_GntR"/>
</dbReference>
<reference evidence="9 10" key="1">
    <citation type="submission" date="2022-06" db="EMBL/GenBank/DDBJ databases">
        <title>Sequencing the genomes of 1000 actinobacteria strains.</title>
        <authorList>
            <person name="Klenk H.-P."/>
        </authorList>
    </citation>
    <scope>NUCLEOTIDE SEQUENCE [LARGE SCALE GENOMIC DNA]</scope>
    <source>
        <strain evidence="9 10">DSM 41656</strain>
    </source>
</reference>
<sequence>MDRTDGARYRRIVDDLRARIEQGELAPGDRVPSTREITRQWGVAMATATKALTELRRAGLVRAVPGVGTVVAAPLAPSPPPSSAPSRKAVSPTPPAAPAPAPAPEPRSGPDAALTAERIVAAATAIADTEGLPALSMRRVAAELGVATMSLYRHVADKDDLLLRMMDAAFARWTFPAERPDGWREPLALAARMLWAGFRRHPWLASALSMTRPQIIPTALPFTEWVLGSLEGRGLDAWTAFTTHLTLFNYVRGTAVNVESESTAMADSGLDAEEWMTTQEPALQALIATGRFPALQRHTAEGYDFDLDRLFEFGLQRLLDGIATLIDGTSP</sequence>
<accession>A0ABT1JAK3</accession>